<dbReference type="AlphaFoldDB" id="A0A2P6NBZ8"/>
<dbReference type="Proteomes" id="UP000241769">
    <property type="component" value="Unassembled WGS sequence"/>
</dbReference>
<reference evidence="2 3" key="1">
    <citation type="journal article" date="2018" name="Genome Biol. Evol.">
        <title>Multiple Roots of Fruiting Body Formation in Amoebozoa.</title>
        <authorList>
            <person name="Hillmann F."/>
            <person name="Forbes G."/>
            <person name="Novohradska S."/>
            <person name="Ferling I."/>
            <person name="Riege K."/>
            <person name="Groth M."/>
            <person name="Westermann M."/>
            <person name="Marz M."/>
            <person name="Spaller T."/>
            <person name="Winckler T."/>
            <person name="Schaap P."/>
            <person name="Glockner G."/>
        </authorList>
    </citation>
    <scope>NUCLEOTIDE SEQUENCE [LARGE SCALE GENOMIC DNA]</scope>
    <source>
        <strain evidence="2 3">Jena</strain>
    </source>
</reference>
<sequence length="81" mass="9143">MSEPPSATEMINSKMLQHFKEHLDNGNIPTFNVKEEEEEDNQDWDDAGFDLNNMEEEDPSKVIHAEPAAVNSDKEPTGAQQ</sequence>
<evidence type="ECO:0000256" key="1">
    <source>
        <dbReference type="SAM" id="MobiDB-lite"/>
    </source>
</evidence>
<organism evidence="2 3">
    <name type="scientific">Planoprotostelium fungivorum</name>
    <dbReference type="NCBI Taxonomy" id="1890364"/>
    <lineage>
        <taxon>Eukaryota</taxon>
        <taxon>Amoebozoa</taxon>
        <taxon>Evosea</taxon>
        <taxon>Variosea</taxon>
        <taxon>Cavosteliida</taxon>
        <taxon>Cavosteliaceae</taxon>
        <taxon>Planoprotostelium</taxon>
    </lineage>
</organism>
<dbReference type="InParanoid" id="A0A2P6NBZ8"/>
<dbReference type="EMBL" id="MDYQ01000124">
    <property type="protein sequence ID" value="PRP81475.1"/>
    <property type="molecule type" value="Genomic_DNA"/>
</dbReference>
<proteinExistence type="predicted"/>
<gene>
    <name evidence="2" type="ORF">PROFUN_11005</name>
</gene>
<evidence type="ECO:0000313" key="3">
    <source>
        <dbReference type="Proteomes" id="UP000241769"/>
    </source>
</evidence>
<protein>
    <submittedName>
        <fullName evidence="2">Uncharacterized protein</fullName>
    </submittedName>
</protein>
<accession>A0A2P6NBZ8</accession>
<feature type="compositionally biased region" description="Acidic residues" evidence="1">
    <location>
        <begin position="35"/>
        <end position="58"/>
    </location>
</feature>
<evidence type="ECO:0000313" key="2">
    <source>
        <dbReference type="EMBL" id="PRP81475.1"/>
    </source>
</evidence>
<keyword evidence="3" id="KW-1185">Reference proteome</keyword>
<feature type="compositionally biased region" description="Basic and acidic residues" evidence="1">
    <location>
        <begin position="72"/>
        <end position="81"/>
    </location>
</feature>
<comment type="caution">
    <text evidence="2">The sequence shown here is derived from an EMBL/GenBank/DDBJ whole genome shotgun (WGS) entry which is preliminary data.</text>
</comment>
<feature type="region of interest" description="Disordered" evidence="1">
    <location>
        <begin position="34"/>
        <end position="81"/>
    </location>
</feature>
<name>A0A2P6NBZ8_9EUKA</name>